<accession>A0ABV0X6P7</accession>
<gene>
    <name evidence="2" type="ORF">XENORESO_017473</name>
</gene>
<comment type="caution">
    <text evidence="2">The sequence shown here is derived from an EMBL/GenBank/DDBJ whole genome shotgun (WGS) entry which is preliminary data.</text>
</comment>
<feature type="signal peptide" evidence="1">
    <location>
        <begin position="1"/>
        <end position="23"/>
    </location>
</feature>
<evidence type="ECO:0008006" key="4">
    <source>
        <dbReference type="Google" id="ProtNLM"/>
    </source>
</evidence>
<proteinExistence type="predicted"/>
<dbReference type="EMBL" id="JAHRIM010090680">
    <property type="protein sequence ID" value="MEQ2277004.1"/>
    <property type="molecule type" value="Genomic_DNA"/>
</dbReference>
<evidence type="ECO:0000313" key="3">
    <source>
        <dbReference type="Proteomes" id="UP001444071"/>
    </source>
</evidence>
<feature type="chain" id="PRO_5045059540" description="Secreted protein" evidence="1">
    <location>
        <begin position="24"/>
        <end position="143"/>
    </location>
</feature>
<organism evidence="2 3">
    <name type="scientific">Xenotaenia resolanae</name>
    <dbReference type="NCBI Taxonomy" id="208358"/>
    <lineage>
        <taxon>Eukaryota</taxon>
        <taxon>Metazoa</taxon>
        <taxon>Chordata</taxon>
        <taxon>Craniata</taxon>
        <taxon>Vertebrata</taxon>
        <taxon>Euteleostomi</taxon>
        <taxon>Actinopterygii</taxon>
        <taxon>Neopterygii</taxon>
        <taxon>Teleostei</taxon>
        <taxon>Neoteleostei</taxon>
        <taxon>Acanthomorphata</taxon>
        <taxon>Ovalentaria</taxon>
        <taxon>Atherinomorphae</taxon>
        <taxon>Cyprinodontiformes</taxon>
        <taxon>Goodeidae</taxon>
        <taxon>Xenotaenia</taxon>
    </lineage>
</organism>
<keyword evidence="3" id="KW-1185">Reference proteome</keyword>
<evidence type="ECO:0000256" key="1">
    <source>
        <dbReference type="SAM" id="SignalP"/>
    </source>
</evidence>
<name>A0ABV0X6P7_9TELE</name>
<dbReference type="Proteomes" id="UP001444071">
    <property type="component" value="Unassembled WGS sequence"/>
</dbReference>
<evidence type="ECO:0000313" key="2">
    <source>
        <dbReference type="EMBL" id="MEQ2277004.1"/>
    </source>
</evidence>
<reference evidence="2 3" key="1">
    <citation type="submission" date="2021-06" db="EMBL/GenBank/DDBJ databases">
        <authorList>
            <person name="Palmer J.M."/>
        </authorList>
    </citation>
    <scope>NUCLEOTIDE SEQUENCE [LARGE SCALE GENOMIC DNA]</scope>
    <source>
        <strain evidence="2 3">XR_2019</strain>
        <tissue evidence="2">Muscle</tissue>
    </source>
</reference>
<keyword evidence="1" id="KW-0732">Signal</keyword>
<protein>
    <recommendedName>
        <fullName evidence="4">Secreted protein</fullName>
    </recommendedName>
</protein>
<sequence>MCTQCWLGFLLLTLFMVTQFEQAAEDHGDNTVDFDAERSAATIITLFQAAAANGSGGRTEPTRGVVCLRVIRLGHLKKGTHAACFPLRTSAFCRPTEIERSGRESHSSRTNKDDLLQLGAGFISRSNCLPSQQSSLADRRAGG</sequence>